<reference evidence="2 3" key="1">
    <citation type="submission" date="2019-12" db="EMBL/GenBank/DDBJ databases">
        <authorList>
            <person name="Dong K."/>
        </authorList>
    </citation>
    <scope>NUCLEOTIDE SEQUENCE [LARGE SCALE GENOMIC DNA]</scope>
    <source>
        <strain evidence="2 3">JCM 31225</strain>
    </source>
</reference>
<dbReference type="EMBL" id="WSQA01000001">
    <property type="protein sequence ID" value="MVZ60606.1"/>
    <property type="molecule type" value="Genomic_DNA"/>
</dbReference>
<dbReference type="Pfam" id="PF13004">
    <property type="entry name" value="BACON"/>
    <property type="match status" value="1"/>
</dbReference>
<dbReference type="InterPro" id="IPR013783">
    <property type="entry name" value="Ig-like_fold"/>
</dbReference>
<protein>
    <recommendedName>
        <fullName evidence="1">BACON domain-containing protein</fullName>
    </recommendedName>
</protein>
<keyword evidence="3" id="KW-1185">Reference proteome</keyword>
<accession>A0A6N8KU75</accession>
<dbReference type="Gene3D" id="2.60.40.10">
    <property type="entry name" value="Immunoglobulins"/>
    <property type="match status" value="1"/>
</dbReference>
<organism evidence="2 3">
    <name type="scientific">Sphingobacterium humi</name>
    <dbReference type="NCBI Taxonomy" id="1796905"/>
    <lineage>
        <taxon>Bacteria</taxon>
        <taxon>Pseudomonadati</taxon>
        <taxon>Bacteroidota</taxon>
        <taxon>Sphingobacteriia</taxon>
        <taxon>Sphingobacteriales</taxon>
        <taxon>Sphingobacteriaceae</taxon>
        <taxon>Sphingobacterium</taxon>
    </lineage>
</organism>
<dbReference type="Proteomes" id="UP000435036">
    <property type="component" value="Unassembled WGS sequence"/>
</dbReference>
<feature type="domain" description="BACON" evidence="1">
    <location>
        <begin position="69"/>
        <end position="127"/>
    </location>
</feature>
<dbReference type="AlphaFoldDB" id="A0A6N8KU75"/>
<evidence type="ECO:0000313" key="3">
    <source>
        <dbReference type="Proteomes" id="UP000435036"/>
    </source>
</evidence>
<dbReference type="PROSITE" id="PS51257">
    <property type="entry name" value="PROKAR_LIPOPROTEIN"/>
    <property type="match status" value="1"/>
</dbReference>
<dbReference type="RefSeq" id="WP_160367243.1">
    <property type="nucleotide sequence ID" value="NZ_WSQA01000001.1"/>
</dbReference>
<sequence length="128" mass="13895">MKTSTIKPVLQQLSVLAFLLITVFFCACEKDQHVKPVPGKFEVNHDFPTLVPAAGATYTLTIDATTNAWWIETAADASWVNVARKYGSAKVTQQIKVAANATGAAREMTIKINATNQESTSIIVKQAK</sequence>
<dbReference type="OrthoDB" id="711542at2"/>
<evidence type="ECO:0000259" key="1">
    <source>
        <dbReference type="Pfam" id="PF13004"/>
    </source>
</evidence>
<dbReference type="InterPro" id="IPR024361">
    <property type="entry name" value="BACON"/>
</dbReference>
<comment type="caution">
    <text evidence="2">The sequence shown here is derived from an EMBL/GenBank/DDBJ whole genome shotgun (WGS) entry which is preliminary data.</text>
</comment>
<proteinExistence type="predicted"/>
<name>A0A6N8KU75_9SPHI</name>
<evidence type="ECO:0000313" key="2">
    <source>
        <dbReference type="EMBL" id="MVZ60606.1"/>
    </source>
</evidence>
<gene>
    <name evidence="2" type="ORF">GQF63_01090</name>
</gene>